<evidence type="ECO:0000259" key="4">
    <source>
        <dbReference type="Pfam" id="PF10531"/>
    </source>
</evidence>
<dbReference type="Pfam" id="PF10531">
    <property type="entry name" value="SLBB"/>
    <property type="match status" value="1"/>
</dbReference>
<dbReference type="PANTHER" id="PTHR33619:SF3">
    <property type="entry name" value="POLYSACCHARIDE EXPORT PROTEIN GFCE-RELATED"/>
    <property type="match status" value="1"/>
</dbReference>
<keyword evidence="6" id="KW-1185">Reference proteome</keyword>
<dbReference type="InterPro" id="IPR003715">
    <property type="entry name" value="Poly_export_N"/>
</dbReference>
<evidence type="ECO:0000313" key="5">
    <source>
        <dbReference type="EMBL" id="NNJ27931.1"/>
    </source>
</evidence>
<dbReference type="InterPro" id="IPR049712">
    <property type="entry name" value="Poly_export"/>
</dbReference>
<evidence type="ECO:0000256" key="2">
    <source>
        <dbReference type="SAM" id="MobiDB-lite"/>
    </source>
</evidence>
<keyword evidence="1" id="KW-0732">Signal</keyword>
<feature type="region of interest" description="Disordered" evidence="2">
    <location>
        <begin position="308"/>
        <end position="411"/>
    </location>
</feature>
<dbReference type="Gene3D" id="3.30.1950.10">
    <property type="entry name" value="wza like domain"/>
    <property type="match status" value="1"/>
</dbReference>
<proteinExistence type="predicted"/>
<gene>
    <name evidence="5" type="ORF">LzC2_40420</name>
</gene>
<evidence type="ECO:0000256" key="1">
    <source>
        <dbReference type="ARBA" id="ARBA00022729"/>
    </source>
</evidence>
<name>A0ABX1VNG5_9PLAN</name>
<dbReference type="InterPro" id="IPR019554">
    <property type="entry name" value="Soluble_ligand-bd"/>
</dbReference>
<dbReference type="EMBL" id="WTPX01000234">
    <property type="protein sequence ID" value="NNJ27931.1"/>
    <property type="molecule type" value="Genomic_DNA"/>
</dbReference>
<evidence type="ECO:0000259" key="3">
    <source>
        <dbReference type="Pfam" id="PF02563"/>
    </source>
</evidence>
<organism evidence="5 6">
    <name type="scientific">Alienimonas chondri</name>
    <dbReference type="NCBI Taxonomy" id="2681879"/>
    <lineage>
        <taxon>Bacteria</taxon>
        <taxon>Pseudomonadati</taxon>
        <taxon>Planctomycetota</taxon>
        <taxon>Planctomycetia</taxon>
        <taxon>Planctomycetales</taxon>
        <taxon>Planctomycetaceae</taxon>
        <taxon>Alienimonas</taxon>
    </lineage>
</organism>
<dbReference type="Pfam" id="PF02563">
    <property type="entry name" value="Poly_export"/>
    <property type="match status" value="1"/>
</dbReference>
<feature type="domain" description="Soluble ligand binding" evidence="4">
    <location>
        <begin position="176"/>
        <end position="220"/>
    </location>
</feature>
<sequence length="439" mass="46011">MARTPLPRPGRSARPESRCWFASSRFAAVALLAVGLAGSSLGCAGGGLNRADPLTPQADMARRGVPMPAQVPREFSKTLLPVYRLAPGDTVLIEPARFDTPLRFPADQPIQPDGTIDLGRFGRVAVAGMSLTEVEEVVAQQVSYVAERDEALAEAIEEDPSGAEVNVRLIDPKGSVYYVLGAVQTPGVFQLAGRETVLDAILTAGGLTDGAKKCDIILSRPSVPADCRTVLPVCYDHLVQSGDSTTNYQILPGDRIFVPTRGFKDTVDDFLGCNKGCELCNCSPQWGCGPDAKPCPTPTRYAAMCPDRADLSPTNFPGPYGADTRELSAPPAPAPADDEDGFGPVPAPAPDPIDVTNDGMSEEGTDPAPGLTDEPPAPTPPVVPDVPTTPDDSETETPAPLPPDIPDLPDLDDLAVGRAALTTAPAWDAGLPTLEADGF</sequence>
<comment type="caution">
    <text evidence="5">The sequence shown here is derived from an EMBL/GenBank/DDBJ whole genome shotgun (WGS) entry which is preliminary data.</text>
</comment>
<dbReference type="PANTHER" id="PTHR33619">
    <property type="entry name" value="POLYSACCHARIDE EXPORT PROTEIN GFCE-RELATED"/>
    <property type="match status" value="1"/>
</dbReference>
<dbReference type="Gene3D" id="3.10.560.10">
    <property type="entry name" value="Outer membrane lipoprotein wza domain like"/>
    <property type="match status" value="1"/>
</dbReference>
<dbReference type="Proteomes" id="UP000609651">
    <property type="component" value="Unassembled WGS sequence"/>
</dbReference>
<feature type="compositionally biased region" description="Pro residues" evidence="2">
    <location>
        <begin position="375"/>
        <end position="384"/>
    </location>
</feature>
<protein>
    <recommendedName>
        <fullName evidence="7">Polysaccharide biosynthesis/export protein</fullName>
    </recommendedName>
</protein>
<dbReference type="RefSeq" id="WP_171189835.1">
    <property type="nucleotide sequence ID" value="NZ_WTPX01000234.1"/>
</dbReference>
<reference evidence="5 6" key="1">
    <citation type="journal article" date="2020" name="Syst. Appl. Microbiol.">
        <title>Alienimonas chondri sp. nov., a novel planctomycete isolated from the biofilm of the red alga Chondrus crispus.</title>
        <authorList>
            <person name="Vitorino I."/>
            <person name="Albuquerque L."/>
            <person name="Wiegand S."/>
            <person name="Kallscheuer N."/>
            <person name="da Costa M.S."/>
            <person name="Lobo-da-Cunha A."/>
            <person name="Jogler C."/>
            <person name="Lage O.M."/>
        </authorList>
    </citation>
    <scope>NUCLEOTIDE SEQUENCE [LARGE SCALE GENOMIC DNA]</scope>
    <source>
        <strain evidence="5 6">LzC2</strain>
    </source>
</reference>
<evidence type="ECO:0000313" key="6">
    <source>
        <dbReference type="Proteomes" id="UP000609651"/>
    </source>
</evidence>
<accession>A0ABX1VNG5</accession>
<evidence type="ECO:0008006" key="7">
    <source>
        <dbReference type="Google" id="ProtNLM"/>
    </source>
</evidence>
<feature type="domain" description="Polysaccharide export protein N-terminal" evidence="3">
    <location>
        <begin position="82"/>
        <end position="144"/>
    </location>
</feature>